<accession>A0ABU6RHV7</accession>
<protein>
    <submittedName>
        <fullName evidence="1">Uncharacterized protein</fullName>
    </submittedName>
</protein>
<gene>
    <name evidence="1" type="ORF">PIB30_050568</name>
</gene>
<name>A0ABU6RHV7_9FABA</name>
<organism evidence="1 2">
    <name type="scientific">Stylosanthes scabra</name>
    <dbReference type="NCBI Taxonomy" id="79078"/>
    <lineage>
        <taxon>Eukaryota</taxon>
        <taxon>Viridiplantae</taxon>
        <taxon>Streptophyta</taxon>
        <taxon>Embryophyta</taxon>
        <taxon>Tracheophyta</taxon>
        <taxon>Spermatophyta</taxon>
        <taxon>Magnoliopsida</taxon>
        <taxon>eudicotyledons</taxon>
        <taxon>Gunneridae</taxon>
        <taxon>Pentapetalae</taxon>
        <taxon>rosids</taxon>
        <taxon>fabids</taxon>
        <taxon>Fabales</taxon>
        <taxon>Fabaceae</taxon>
        <taxon>Papilionoideae</taxon>
        <taxon>50 kb inversion clade</taxon>
        <taxon>dalbergioids sensu lato</taxon>
        <taxon>Dalbergieae</taxon>
        <taxon>Pterocarpus clade</taxon>
        <taxon>Stylosanthes</taxon>
    </lineage>
</organism>
<evidence type="ECO:0000313" key="1">
    <source>
        <dbReference type="EMBL" id="MED6123597.1"/>
    </source>
</evidence>
<proteinExistence type="predicted"/>
<evidence type="ECO:0000313" key="2">
    <source>
        <dbReference type="Proteomes" id="UP001341840"/>
    </source>
</evidence>
<reference evidence="1 2" key="1">
    <citation type="journal article" date="2023" name="Plants (Basel)">
        <title>Bridging the Gap: Combining Genomics and Transcriptomics Approaches to Understand Stylosanthes scabra, an Orphan Legume from the Brazilian Caatinga.</title>
        <authorList>
            <person name="Ferreira-Neto J.R.C."/>
            <person name="da Silva M.D."/>
            <person name="Binneck E."/>
            <person name="de Melo N.F."/>
            <person name="da Silva R.H."/>
            <person name="de Melo A.L.T.M."/>
            <person name="Pandolfi V."/>
            <person name="Bustamante F.O."/>
            <person name="Brasileiro-Vidal A.C."/>
            <person name="Benko-Iseppon A.M."/>
        </authorList>
    </citation>
    <scope>NUCLEOTIDE SEQUENCE [LARGE SCALE GENOMIC DNA]</scope>
    <source>
        <tissue evidence="1">Leaves</tissue>
    </source>
</reference>
<dbReference type="Proteomes" id="UP001341840">
    <property type="component" value="Unassembled WGS sequence"/>
</dbReference>
<dbReference type="EMBL" id="JASCZI010030557">
    <property type="protein sequence ID" value="MED6123597.1"/>
    <property type="molecule type" value="Genomic_DNA"/>
</dbReference>
<keyword evidence="2" id="KW-1185">Reference proteome</keyword>
<sequence>MVYCGAELVVAAYILSEDPDKQEKLVTHEHCMGTCEILQSLVPGQVVKEDHMALTPDKIDSRMVDYIKDRYMGKYEDVLKVTDKTRMSIALELVVGEHNTRAEEVKE</sequence>
<comment type="caution">
    <text evidence="1">The sequence shown here is derived from an EMBL/GenBank/DDBJ whole genome shotgun (WGS) entry which is preliminary data.</text>
</comment>